<feature type="domain" description="Radical SAM core" evidence="10">
    <location>
        <begin position="132"/>
        <end position="348"/>
    </location>
</feature>
<dbReference type="RefSeq" id="WP_181069325.1">
    <property type="nucleotide sequence ID" value="NZ_JAAMRF010000002.1"/>
</dbReference>
<dbReference type="SFLD" id="SFLDS00029">
    <property type="entry name" value="Radical_SAM"/>
    <property type="match status" value="1"/>
</dbReference>
<evidence type="ECO:0000256" key="6">
    <source>
        <dbReference type="ARBA" id="ARBA00022723"/>
    </source>
</evidence>
<evidence type="ECO:0000256" key="3">
    <source>
        <dbReference type="ARBA" id="ARBA00008703"/>
    </source>
</evidence>
<evidence type="ECO:0000313" key="12">
    <source>
        <dbReference type="Proteomes" id="UP000786387"/>
    </source>
</evidence>
<dbReference type="InterPro" id="IPR058240">
    <property type="entry name" value="rSAM_sf"/>
</dbReference>
<sequence length="397" mass="45597">MSHVISHPMSNSPSLDDAPIIFSTSEWSDWKWQQRNAITSAEDLLHHFPGLQAEPRLNLIREHLQNRKLSVTPYTLDLIRCDENLLPAAGDPVWRQLIPDWHSGATAQPLDYDGESENWEMPGEMVTPICQHKYDNRVIVRLANVCHAYCQFCYEALRTLEKDPVKPSMRRQDWLDTLDYIRDHHELDEVILSGGEPLMHSDKHLDGYLCDLRALRPDLIIRIHTRALTFNPFRITPELVQIFARHNVNAVGLHIAHPNEITGQMLAAVRRLRSSGAMLFANIPLLHGVNDSYETLSQLCLTLYRNGIQPHYLYHFMPFSPGSEAFRTDITAALAIVGRMKRRLSNMAVPEYVLPHKTGKYSVPLDLCKGTPELEVREDGEYLHFVNWQGQRCTFPE</sequence>
<dbReference type="SFLD" id="SFLDG01070">
    <property type="entry name" value="PLP-dependent"/>
    <property type="match status" value="1"/>
</dbReference>
<evidence type="ECO:0000256" key="1">
    <source>
        <dbReference type="ARBA" id="ARBA00001933"/>
    </source>
</evidence>
<evidence type="ECO:0000259" key="10">
    <source>
        <dbReference type="PROSITE" id="PS51918"/>
    </source>
</evidence>
<dbReference type="InterPro" id="IPR007197">
    <property type="entry name" value="rSAM"/>
</dbReference>
<dbReference type="EMBL" id="JAAMRF010000002">
    <property type="protein sequence ID" value="MBA1272354.1"/>
    <property type="molecule type" value="Genomic_DNA"/>
</dbReference>
<dbReference type="PROSITE" id="PS51918">
    <property type="entry name" value="RADICAL_SAM"/>
    <property type="match status" value="1"/>
</dbReference>
<dbReference type="InterPro" id="IPR013785">
    <property type="entry name" value="Aldolase_TIM"/>
</dbReference>
<comment type="caution">
    <text evidence="11">The sequence shown here is derived from an EMBL/GenBank/DDBJ whole genome shotgun (WGS) entry which is preliminary data.</text>
</comment>
<dbReference type="SUPFAM" id="SSF102114">
    <property type="entry name" value="Radical SAM enzymes"/>
    <property type="match status" value="1"/>
</dbReference>
<keyword evidence="12" id="KW-1185">Reference proteome</keyword>
<evidence type="ECO:0000256" key="7">
    <source>
        <dbReference type="ARBA" id="ARBA00022898"/>
    </source>
</evidence>
<dbReference type="PANTHER" id="PTHR30538:SF0">
    <property type="entry name" value="L-LYSINE 2,3-AMINOMUTASE AQ_1632-RELATED"/>
    <property type="match status" value="1"/>
</dbReference>
<keyword evidence="9" id="KW-0411">Iron-sulfur</keyword>
<keyword evidence="6" id="KW-0479">Metal-binding</keyword>
<dbReference type="Pfam" id="PF04055">
    <property type="entry name" value="Radical_SAM"/>
    <property type="match status" value="1"/>
</dbReference>
<name>A0ABR5YWQ0_9GAMM</name>
<accession>A0ABR5YWQ0</accession>
<keyword evidence="4" id="KW-0004">4Fe-4S</keyword>
<keyword evidence="5" id="KW-0949">S-adenosyl-L-methionine</keyword>
<dbReference type="PANTHER" id="PTHR30538">
    <property type="entry name" value="LYSINE 2,3-AMINOMUTASE-RELATED"/>
    <property type="match status" value="1"/>
</dbReference>
<dbReference type="Gene3D" id="3.20.20.70">
    <property type="entry name" value="Aldolase class I"/>
    <property type="match status" value="1"/>
</dbReference>
<evidence type="ECO:0000256" key="5">
    <source>
        <dbReference type="ARBA" id="ARBA00022691"/>
    </source>
</evidence>
<evidence type="ECO:0000256" key="4">
    <source>
        <dbReference type="ARBA" id="ARBA00022485"/>
    </source>
</evidence>
<comment type="similarity">
    <text evidence="3">Belongs to the radical SAM superfamily. KamA family.</text>
</comment>
<dbReference type="InterPro" id="IPR003739">
    <property type="entry name" value="Lys_aminomutase/Glu_NH3_mut"/>
</dbReference>
<evidence type="ECO:0000256" key="9">
    <source>
        <dbReference type="ARBA" id="ARBA00023014"/>
    </source>
</evidence>
<keyword evidence="7" id="KW-0663">Pyridoxal phosphate</keyword>
<evidence type="ECO:0000256" key="8">
    <source>
        <dbReference type="ARBA" id="ARBA00023004"/>
    </source>
</evidence>
<evidence type="ECO:0000256" key="2">
    <source>
        <dbReference type="ARBA" id="ARBA00001966"/>
    </source>
</evidence>
<dbReference type="Proteomes" id="UP000786387">
    <property type="component" value="Unassembled WGS sequence"/>
</dbReference>
<gene>
    <name evidence="11" type="ORF">G7026_03175</name>
</gene>
<evidence type="ECO:0000313" key="11">
    <source>
        <dbReference type="EMBL" id="MBA1272354.1"/>
    </source>
</evidence>
<proteinExistence type="inferred from homology"/>
<dbReference type="CDD" id="cd01335">
    <property type="entry name" value="Radical_SAM"/>
    <property type="match status" value="1"/>
</dbReference>
<comment type="cofactor">
    <cofactor evidence="1">
        <name>pyridoxal 5'-phosphate</name>
        <dbReference type="ChEBI" id="CHEBI:597326"/>
    </cofactor>
</comment>
<keyword evidence="8" id="KW-0408">Iron</keyword>
<protein>
    <submittedName>
        <fullName evidence="11">Radical SAM protein</fullName>
    </submittedName>
</protein>
<dbReference type="Gene3D" id="6.10.140.1170">
    <property type="match status" value="1"/>
</dbReference>
<organism evidence="11 12">
    <name type="scientific">Stutzerimonas azotifigens</name>
    <dbReference type="NCBI Taxonomy" id="291995"/>
    <lineage>
        <taxon>Bacteria</taxon>
        <taxon>Pseudomonadati</taxon>
        <taxon>Pseudomonadota</taxon>
        <taxon>Gammaproteobacteria</taxon>
        <taxon>Pseudomonadales</taxon>
        <taxon>Pseudomonadaceae</taxon>
        <taxon>Stutzerimonas</taxon>
    </lineage>
</organism>
<reference evidence="11 12" key="1">
    <citation type="submission" date="2020-02" db="EMBL/GenBank/DDBJ databases">
        <title>Synteny-based analysis reveals conserved mechanism for high triclosan tolerance in Pseudomonas, as well as instances of horizontal transfer.</title>
        <authorList>
            <person name="Mcfarland A.G."/>
            <person name="Bertucci H.K."/>
            <person name="Litmann E."/>
            <person name="Shen J."/>
            <person name="Huttenhower C."/>
            <person name="Hartmann E.M."/>
        </authorList>
    </citation>
    <scope>NUCLEOTIDE SEQUENCE [LARGE SCALE GENOMIC DNA]</scope>
    <source>
        <strain evidence="11 12">115A1</strain>
    </source>
</reference>
<comment type="cofactor">
    <cofactor evidence="2">
        <name>[4Fe-4S] cluster</name>
        <dbReference type="ChEBI" id="CHEBI:49883"/>
    </cofactor>
</comment>